<sequence length="329" mass="36652">FTVPECSKNKKVLLLDSGNGTLTTSRDAGTFSNRVSAINPGSRNFFEKIGVWENLCAITTPKIVRQLRVWDSCSTSKINFEHENFARDVAYIIENNRIVESCRKTFENINSNFQVKNQSKVTKLKLSENLNDLVMVELDDGSKFTTALLIGADGVNSKVRSTMNSHYVSWSYDQKAIVATLDINTVKALFFWYLLKSCLTGDNSIAWQRFTPTGPVALLPLTESKSSLVWTTTSQEAEALLTLPCDQFVDELNKILWEDKNQNKLVNEALSLFDTYAQTIVPALINLGISKVEQLPPTVLDVDPKSRAAFPLGFGHSTNYIAPRAVLIG</sequence>
<organism evidence="1 2">
    <name type="scientific">Romanomermis culicivorax</name>
    <name type="common">Nematode worm</name>
    <dbReference type="NCBI Taxonomy" id="13658"/>
    <lineage>
        <taxon>Eukaryota</taxon>
        <taxon>Metazoa</taxon>
        <taxon>Ecdysozoa</taxon>
        <taxon>Nematoda</taxon>
        <taxon>Enoplea</taxon>
        <taxon>Dorylaimia</taxon>
        <taxon>Mermithida</taxon>
        <taxon>Mermithoidea</taxon>
        <taxon>Mermithidae</taxon>
        <taxon>Romanomermis</taxon>
    </lineage>
</organism>
<keyword evidence="1" id="KW-1185">Reference proteome</keyword>
<dbReference type="PANTHER" id="PTHR43876">
    <property type="entry name" value="UBIQUINONE BIOSYNTHESIS MONOOXYGENASE COQ6, MITOCHONDRIAL"/>
    <property type="match status" value="1"/>
</dbReference>
<dbReference type="Gene3D" id="3.50.50.60">
    <property type="entry name" value="FAD/NAD(P)-binding domain"/>
    <property type="match status" value="1"/>
</dbReference>
<dbReference type="SUPFAM" id="SSF51905">
    <property type="entry name" value="FAD/NAD(P)-binding domain"/>
    <property type="match status" value="1"/>
</dbReference>
<dbReference type="Proteomes" id="UP000887565">
    <property type="component" value="Unplaced"/>
</dbReference>
<dbReference type="AlphaFoldDB" id="A0A915L8X5"/>
<dbReference type="GO" id="GO:0005739">
    <property type="term" value="C:mitochondrion"/>
    <property type="evidence" value="ECO:0007669"/>
    <property type="project" value="TreeGrafter"/>
</dbReference>
<reference evidence="2" key="1">
    <citation type="submission" date="2022-11" db="UniProtKB">
        <authorList>
            <consortium name="WormBaseParasite"/>
        </authorList>
    </citation>
    <scope>IDENTIFICATION</scope>
</reference>
<evidence type="ECO:0000313" key="1">
    <source>
        <dbReference type="Proteomes" id="UP000887565"/>
    </source>
</evidence>
<dbReference type="WBParaSite" id="nRc.2.0.1.t46201-RA">
    <property type="protein sequence ID" value="nRc.2.0.1.t46201-RA"/>
    <property type="gene ID" value="nRc.2.0.1.g46201"/>
</dbReference>
<accession>A0A915L8X5</accession>
<protein>
    <submittedName>
        <fullName evidence="2">Ubiquinone biosynthesis monooxygenase COQ6</fullName>
    </submittedName>
</protein>
<dbReference type="OMA" id="QQDITWQ"/>
<proteinExistence type="predicted"/>
<name>A0A915L8X5_ROMCU</name>
<dbReference type="InterPro" id="IPR051205">
    <property type="entry name" value="UbiH/COQ6_monooxygenase"/>
</dbReference>
<dbReference type="PANTHER" id="PTHR43876:SF7">
    <property type="entry name" value="UBIQUINONE BIOSYNTHESIS MONOOXYGENASE COQ6, MITOCHONDRIAL"/>
    <property type="match status" value="1"/>
</dbReference>
<dbReference type="InterPro" id="IPR036188">
    <property type="entry name" value="FAD/NAD-bd_sf"/>
</dbReference>
<evidence type="ECO:0000313" key="2">
    <source>
        <dbReference type="WBParaSite" id="nRc.2.0.1.t46201-RA"/>
    </source>
</evidence>